<keyword evidence="2" id="KW-1185">Reference proteome</keyword>
<dbReference type="SUPFAM" id="SSF52540">
    <property type="entry name" value="P-loop containing nucleoside triphosphate hydrolases"/>
    <property type="match status" value="1"/>
</dbReference>
<sequence>MIWDKIIGHTVQVEMFRRAIARQRLAHGFLFIGPHGVGKKLFAETLAQCLFCERIADEVLDACGDCPSCRQVQAGFHPDLLRIGLPDGKKILPISLLVGDDAHRGRAGLCFELAHAPMTASRRIAIIDDAEAMNEEAANALLKTLEEPPPGAILILLAPDAESVLPTIRSRCQPLLFSPLNDAQIVQLLRATGSTAAAVEEVVSMAEGSLDVARRLLDPQLLTLWKTVEQQLRATSTDSVSAVKKVHAALDEMGSDTAAQRENMHWVVRFTIESLRKQLAATDNPLELDRLGEMLERCFLAELHLRQTMPVPLCLDALFTELGRQSRMPVM</sequence>
<protein>
    <submittedName>
        <fullName evidence="1">DNA polymerase-3 subunit delta</fullName>
    </submittedName>
</protein>
<dbReference type="GO" id="GO:0006261">
    <property type="term" value="P:DNA-templated DNA replication"/>
    <property type="evidence" value="ECO:0007669"/>
    <property type="project" value="TreeGrafter"/>
</dbReference>
<dbReference type="STRING" id="1576369.SAMN05421753_111129"/>
<reference evidence="2" key="1">
    <citation type="submission" date="2016-10" db="EMBL/GenBank/DDBJ databases">
        <authorList>
            <person name="Varghese N."/>
            <person name="Submissions S."/>
        </authorList>
    </citation>
    <scope>NUCLEOTIDE SEQUENCE [LARGE SCALE GENOMIC DNA]</scope>
    <source>
        <strain evidence="2">DSM 26348</strain>
    </source>
</reference>
<dbReference type="GO" id="GO:0003887">
    <property type="term" value="F:DNA-directed DNA polymerase activity"/>
    <property type="evidence" value="ECO:0007669"/>
    <property type="project" value="InterPro"/>
</dbReference>
<organism evidence="1 2">
    <name type="scientific">Planctomicrobium piriforme</name>
    <dbReference type="NCBI Taxonomy" id="1576369"/>
    <lineage>
        <taxon>Bacteria</taxon>
        <taxon>Pseudomonadati</taxon>
        <taxon>Planctomycetota</taxon>
        <taxon>Planctomycetia</taxon>
        <taxon>Planctomycetales</taxon>
        <taxon>Planctomycetaceae</taxon>
        <taxon>Planctomicrobium</taxon>
    </lineage>
</organism>
<dbReference type="RefSeq" id="WP_092051593.1">
    <property type="nucleotide sequence ID" value="NZ_FOQD01000011.1"/>
</dbReference>
<proteinExistence type="predicted"/>
<dbReference type="PANTHER" id="PTHR11669:SF8">
    <property type="entry name" value="DNA POLYMERASE III SUBUNIT DELTA"/>
    <property type="match status" value="1"/>
</dbReference>
<dbReference type="AlphaFoldDB" id="A0A1I3K635"/>
<dbReference type="Pfam" id="PF13177">
    <property type="entry name" value="DNA_pol3_delta2"/>
    <property type="match status" value="1"/>
</dbReference>
<gene>
    <name evidence="1" type="ORF">SAMN05421753_111129</name>
</gene>
<dbReference type="InterPro" id="IPR004622">
    <property type="entry name" value="DNA_pol_HolB"/>
</dbReference>
<dbReference type="Gene3D" id="3.40.50.300">
    <property type="entry name" value="P-loop containing nucleotide triphosphate hydrolases"/>
    <property type="match status" value="1"/>
</dbReference>
<dbReference type="PANTHER" id="PTHR11669">
    <property type="entry name" value="REPLICATION FACTOR C / DNA POLYMERASE III GAMMA-TAU SUBUNIT"/>
    <property type="match status" value="1"/>
</dbReference>
<dbReference type="InterPro" id="IPR027417">
    <property type="entry name" value="P-loop_NTPase"/>
</dbReference>
<dbReference type="GO" id="GO:0008408">
    <property type="term" value="F:3'-5' exonuclease activity"/>
    <property type="evidence" value="ECO:0007669"/>
    <property type="project" value="InterPro"/>
</dbReference>
<name>A0A1I3K635_9PLAN</name>
<dbReference type="OrthoDB" id="9810148at2"/>
<dbReference type="InterPro" id="IPR050238">
    <property type="entry name" value="DNA_Rep/Repair_Clamp_Loader"/>
</dbReference>
<accession>A0A1I3K635</accession>
<evidence type="ECO:0000313" key="2">
    <source>
        <dbReference type="Proteomes" id="UP000199518"/>
    </source>
</evidence>
<evidence type="ECO:0000313" key="1">
    <source>
        <dbReference type="EMBL" id="SFI67947.1"/>
    </source>
</evidence>
<dbReference type="EMBL" id="FOQD01000011">
    <property type="protein sequence ID" value="SFI67947.1"/>
    <property type="molecule type" value="Genomic_DNA"/>
</dbReference>
<dbReference type="Proteomes" id="UP000199518">
    <property type="component" value="Unassembled WGS sequence"/>
</dbReference>
<dbReference type="NCBIfam" id="TIGR00678">
    <property type="entry name" value="holB"/>
    <property type="match status" value="1"/>
</dbReference>